<dbReference type="EMBL" id="JAKMXF010000066">
    <property type="protein sequence ID" value="KAI6659092.1"/>
    <property type="molecule type" value="Genomic_DNA"/>
</dbReference>
<reference evidence="1 2" key="1">
    <citation type="journal article" date="2023" name="BMC Biol.">
        <title>The compact genome of the sponge Oopsacas minuta (Hexactinellida) is lacking key metazoan core genes.</title>
        <authorList>
            <person name="Santini S."/>
            <person name="Schenkelaars Q."/>
            <person name="Jourda C."/>
            <person name="Duchesne M."/>
            <person name="Belahbib H."/>
            <person name="Rocher C."/>
            <person name="Selva M."/>
            <person name="Riesgo A."/>
            <person name="Vervoort M."/>
            <person name="Leys S.P."/>
            <person name="Kodjabachian L."/>
            <person name="Le Bivic A."/>
            <person name="Borchiellini C."/>
            <person name="Claverie J.M."/>
            <person name="Renard E."/>
        </authorList>
    </citation>
    <scope>NUCLEOTIDE SEQUENCE [LARGE SCALE GENOMIC DNA]</scope>
    <source>
        <strain evidence="1">SPO-2</strain>
    </source>
</reference>
<dbReference type="InterPro" id="IPR030548">
    <property type="entry name" value="RAD51B"/>
</dbReference>
<proteinExistence type="predicted"/>
<dbReference type="PANTHER" id="PTHR46456">
    <property type="entry name" value="DNA REPAIR PROTEIN RAD51 HOMOLOG 2"/>
    <property type="match status" value="1"/>
</dbReference>
<accession>A0AAV7KC90</accession>
<dbReference type="GO" id="GO:0003690">
    <property type="term" value="F:double-stranded DNA binding"/>
    <property type="evidence" value="ECO:0007669"/>
    <property type="project" value="TreeGrafter"/>
</dbReference>
<dbReference type="GO" id="GO:0033063">
    <property type="term" value="C:Rad51B-Rad51C-Rad51D-XRCC2 complex"/>
    <property type="evidence" value="ECO:0007669"/>
    <property type="project" value="InterPro"/>
</dbReference>
<name>A0AAV7KC90_9METZ</name>
<organism evidence="1 2">
    <name type="scientific">Oopsacas minuta</name>
    <dbReference type="NCBI Taxonomy" id="111878"/>
    <lineage>
        <taxon>Eukaryota</taxon>
        <taxon>Metazoa</taxon>
        <taxon>Porifera</taxon>
        <taxon>Hexactinellida</taxon>
        <taxon>Hexasterophora</taxon>
        <taxon>Lyssacinosida</taxon>
        <taxon>Leucopsacidae</taxon>
        <taxon>Oopsacas</taxon>
    </lineage>
</organism>
<dbReference type="PANTHER" id="PTHR46456:SF1">
    <property type="entry name" value="DNA REPAIR PROTEIN RAD51 HOMOLOG 2"/>
    <property type="match status" value="1"/>
</dbReference>
<protein>
    <submittedName>
        <fullName evidence="1">Uncharacterized protein</fullName>
    </submittedName>
</protein>
<keyword evidence="2" id="KW-1185">Reference proteome</keyword>
<dbReference type="GO" id="GO:0000400">
    <property type="term" value="F:four-way junction DNA binding"/>
    <property type="evidence" value="ECO:0007669"/>
    <property type="project" value="TreeGrafter"/>
</dbReference>
<dbReference type="GO" id="GO:0005657">
    <property type="term" value="C:replication fork"/>
    <property type="evidence" value="ECO:0007669"/>
    <property type="project" value="TreeGrafter"/>
</dbReference>
<sequence length="119" mass="13376">MSDKKLDIYTVHAYKKLSRIRPALPIKLLDACHEVGVNTCKDFLLQFPLTLMKQVDIDYQEYITLNRIISRSISPSSSTILSLLQTSESSLRTTLKQVDSILHGGLPPGIITEVSYKVI</sequence>
<evidence type="ECO:0000313" key="2">
    <source>
        <dbReference type="Proteomes" id="UP001165289"/>
    </source>
</evidence>
<evidence type="ECO:0000313" key="1">
    <source>
        <dbReference type="EMBL" id="KAI6659092.1"/>
    </source>
</evidence>
<dbReference type="GO" id="GO:0003697">
    <property type="term" value="F:single-stranded DNA binding"/>
    <property type="evidence" value="ECO:0007669"/>
    <property type="project" value="TreeGrafter"/>
</dbReference>
<gene>
    <name evidence="1" type="ORF">LOD99_14768</name>
</gene>
<dbReference type="GO" id="GO:0008094">
    <property type="term" value="F:ATP-dependent activity, acting on DNA"/>
    <property type="evidence" value="ECO:0007669"/>
    <property type="project" value="TreeGrafter"/>
</dbReference>
<comment type="caution">
    <text evidence="1">The sequence shown here is derived from an EMBL/GenBank/DDBJ whole genome shotgun (WGS) entry which is preliminary data.</text>
</comment>
<dbReference type="Proteomes" id="UP001165289">
    <property type="component" value="Unassembled WGS sequence"/>
</dbReference>
<dbReference type="GO" id="GO:0000724">
    <property type="term" value="P:double-strand break repair via homologous recombination"/>
    <property type="evidence" value="ECO:0007669"/>
    <property type="project" value="InterPro"/>
</dbReference>
<dbReference type="AlphaFoldDB" id="A0AAV7KC90"/>